<dbReference type="EMBL" id="JAEEGC010000008">
    <property type="protein sequence ID" value="MBV7271780.1"/>
    <property type="molecule type" value="Genomic_DNA"/>
</dbReference>
<feature type="domain" description="Response regulatory" evidence="8">
    <location>
        <begin position="429"/>
        <end position="546"/>
    </location>
</feature>
<gene>
    <name evidence="11" type="ORF">I6U48_02475</name>
</gene>
<protein>
    <recommendedName>
        <fullName evidence="4">Circadian input-output histidine kinase CikA</fullName>
    </recommendedName>
</protein>
<dbReference type="InterPro" id="IPR000700">
    <property type="entry name" value="PAS-assoc_C"/>
</dbReference>
<evidence type="ECO:0000259" key="9">
    <source>
        <dbReference type="PROSITE" id="PS50112"/>
    </source>
</evidence>
<evidence type="ECO:0000256" key="2">
    <source>
        <dbReference type="ARBA" id="ARBA00022553"/>
    </source>
</evidence>
<evidence type="ECO:0000259" key="10">
    <source>
        <dbReference type="PROSITE" id="PS50113"/>
    </source>
</evidence>
<evidence type="ECO:0000256" key="4">
    <source>
        <dbReference type="ARBA" id="ARBA00074306"/>
    </source>
</evidence>
<feature type="coiled-coil region" evidence="6">
    <location>
        <begin position="146"/>
        <end position="173"/>
    </location>
</feature>
<evidence type="ECO:0000256" key="3">
    <source>
        <dbReference type="ARBA" id="ARBA00023012"/>
    </source>
</evidence>
<dbReference type="SMART" id="SM00448">
    <property type="entry name" value="REC"/>
    <property type="match status" value="1"/>
</dbReference>
<dbReference type="SMART" id="SM00388">
    <property type="entry name" value="HisKA"/>
    <property type="match status" value="1"/>
</dbReference>
<evidence type="ECO:0000256" key="6">
    <source>
        <dbReference type="SAM" id="Coils"/>
    </source>
</evidence>
<dbReference type="Pfam" id="PF00512">
    <property type="entry name" value="HisKA"/>
    <property type="match status" value="1"/>
</dbReference>
<dbReference type="PROSITE" id="PS50110">
    <property type="entry name" value="RESPONSE_REGULATORY"/>
    <property type="match status" value="1"/>
</dbReference>
<dbReference type="AlphaFoldDB" id="A0A949TUR0"/>
<dbReference type="CDD" id="cd00130">
    <property type="entry name" value="PAS"/>
    <property type="match status" value="1"/>
</dbReference>
<dbReference type="InterPro" id="IPR000014">
    <property type="entry name" value="PAS"/>
</dbReference>
<dbReference type="Proteomes" id="UP000694308">
    <property type="component" value="Unassembled WGS sequence"/>
</dbReference>
<dbReference type="PROSITE" id="PS50109">
    <property type="entry name" value="HIS_KIN"/>
    <property type="match status" value="1"/>
</dbReference>
<organism evidence="11 12">
    <name type="scientific">Clostridium thailandense</name>
    <dbReference type="NCBI Taxonomy" id="2794346"/>
    <lineage>
        <taxon>Bacteria</taxon>
        <taxon>Bacillati</taxon>
        <taxon>Bacillota</taxon>
        <taxon>Clostridia</taxon>
        <taxon>Eubacteriales</taxon>
        <taxon>Clostridiaceae</taxon>
        <taxon>Clostridium</taxon>
    </lineage>
</organism>
<keyword evidence="3" id="KW-0902">Two-component regulatory system</keyword>
<dbReference type="Pfam" id="PF02518">
    <property type="entry name" value="HATPase_c"/>
    <property type="match status" value="1"/>
</dbReference>
<dbReference type="SMART" id="SM00387">
    <property type="entry name" value="HATPase_c"/>
    <property type="match status" value="1"/>
</dbReference>
<feature type="domain" description="PAS" evidence="9">
    <location>
        <begin position="32"/>
        <end position="94"/>
    </location>
</feature>
<dbReference type="CDD" id="cd17546">
    <property type="entry name" value="REC_hyHK_CKI1_RcsC-like"/>
    <property type="match status" value="1"/>
</dbReference>
<dbReference type="InterPro" id="IPR003661">
    <property type="entry name" value="HisK_dim/P_dom"/>
</dbReference>
<dbReference type="GO" id="GO:0000155">
    <property type="term" value="F:phosphorelay sensor kinase activity"/>
    <property type="evidence" value="ECO:0007669"/>
    <property type="project" value="InterPro"/>
</dbReference>
<comment type="similarity">
    <text evidence="1">In the N-terminal section; belongs to the phytochrome family.</text>
</comment>
<evidence type="ECO:0000256" key="5">
    <source>
        <dbReference type="PROSITE-ProRule" id="PRU00169"/>
    </source>
</evidence>
<feature type="domain" description="Histidine kinase" evidence="7">
    <location>
        <begin position="180"/>
        <end position="401"/>
    </location>
</feature>
<dbReference type="PANTHER" id="PTHR45339">
    <property type="entry name" value="HYBRID SIGNAL TRANSDUCTION HISTIDINE KINASE J"/>
    <property type="match status" value="1"/>
</dbReference>
<dbReference type="PROSITE" id="PS50112">
    <property type="entry name" value="PAS"/>
    <property type="match status" value="1"/>
</dbReference>
<dbReference type="Pfam" id="PF13426">
    <property type="entry name" value="PAS_9"/>
    <property type="match status" value="1"/>
</dbReference>
<sequence>MVEFVSDSTLEKLFNKEDILHGQVFFNGKDFIENASEVILIVGKYGKIIYGNKKAIEAYGYSFDELVNLDIFALRNEDTKEFTQKQLNKALNSGIKFRTYHYRKDGSKFPVEVRSIYSNKKSKDMVVSIIRDISDVEEVYKDITDRKLIDQELQEKCKKLELLKQKAEDANKAKSIFLANMSHEIRTPMNSILATIQLLQLECINEEQSKYVKILNESAHTMLSVINNLLDISKIESGKFKLNNQSFNLKETINNIYNNLLITGNSKGLEVSYYLDPSINFEIIGDELKLKEILNNLISNAVKFTDEGYVSFRVKMISNDESSEKIEFKIKDSGIGIEEEFKEKIFNDYIQGDLSIKKKHMGTGLGLAISKQFANLMNGDICFESILGKGSTFIFTCEFKKFEHKERKLKISNMAKDKITISRIEQDKVILCVEDNLINQEVMEGIIKRKGYKYIAAYNGNEALSILKNNKVDLILMDVQMPELNGFETTKIIREEELDGKRIPIIAMTAYAMREDKDKCIKADMDDYIVKPFDIEKLYEFMEFHLRT</sequence>
<evidence type="ECO:0000259" key="7">
    <source>
        <dbReference type="PROSITE" id="PS50109"/>
    </source>
</evidence>
<dbReference type="InterPro" id="IPR001789">
    <property type="entry name" value="Sig_transdc_resp-reg_receiver"/>
</dbReference>
<name>A0A949TUR0_9CLOT</name>
<dbReference type="CDD" id="cd00082">
    <property type="entry name" value="HisKA"/>
    <property type="match status" value="1"/>
</dbReference>
<evidence type="ECO:0000313" key="11">
    <source>
        <dbReference type="EMBL" id="MBV7271780.1"/>
    </source>
</evidence>
<feature type="domain" description="PAC" evidence="10">
    <location>
        <begin position="93"/>
        <end position="155"/>
    </location>
</feature>
<dbReference type="PANTHER" id="PTHR45339:SF1">
    <property type="entry name" value="HYBRID SIGNAL TRANSDUCTION HISTIDINE KINASE J"/>
    <property type="match status" value="1"/>
</dbReference>
<reference evidence="11" key="1">
    <citation type="submission" date="2020-12" db="EMBL/GenBank/DDBJ databases">
        <title>Clostridium thailandense sp. nov., a novel acetogenic bacterium isolated from peat land soil in Thailand.</title>
        <authorList>
            <person name="Chaikitkaew S."/>
            <person name="Birkeland N.K."/>
        </authorList>
    </citation>
    <scope>NUCLEOTIDE SEQUENCE</scope>
    <source>
        <strain evidence="11">PL3</strain>
    </source>
</reference>
<evidence type="ECO:0000313" key="12">
    <source>
        <dbReference type="Proteomes" id="UP000694308"/>
    </source>
</evidence>
<feature type="modified residue" description="4-aspartylphosphate" evidence="5">
    <location>
        <position position="478"/>
    </location>
</feature>
<accession>A0A949TUR0</accession>
<dbReference type="InterPro" id="IPR003594">
    <property type="entry name" value="HATPase_dom"/>
</dbReference>
<dbReference type="PROSITE" id="PS50113">
    <property type="entry name" value="PAC"/>
    <property type="match status" value="1"/>
</dbReference>
<dbReference type="InterPro" id="IPR005467">
    <property type="entry name" value="His_kinase_dom"/>
</dbReference>
<dbReference type="Pfam" id="PF00072">
    <property type="entry name" value="Response_reg"/>
    <property type="match status" value="1"/>
</dbReference>
<comment type="caution">
    <text evidence="11">The sequence shown here is derived from an EMBL/GenBank/DDBJ whole genome shotgun (WGS) entry which is preliminary data.</text>
</comment>
<dbReference type="CDD" id="cd16922">
    <property type="entry name" value="HATPase_EvgS-ArcB-TorS-like"/>
    <property type="match status" value="1"/>
</dbReference>
<proteinExistence type="inferred from homology"/>
<evidence type="ECO:0000259" key="8">
    <source>
        <dbReference type="PROSITE" id="PS50110"/>
    </source>
</evidence>
<keyword evidence="2 5" id="KW-0597">Phosphoprotein</keyword>
<dbReference type="FunFam" id="3.30.565.10:FF:000010">
    <property type="entry name" value="Sensor histidine kinase RcsC"/>
    <property type="match status" value="1"/>
</dbReference>
<keyword evidence="12" id="KW-1185">Reference proteome</keyword>
<keyword evidence="6" id="KW-0175">Coiled coil</keyword>
<dbReference type="NCBIfam" id="TIGR00229">
    <property type="entry name" value="sensory_box"/>
    <property type="match status" value="1"/>
</dbReference>
<evidence type="ECO:0000256" key="1">
    <source>
        <dbReference type="ARBA" id="ARBA00006402"/>
    </source>
</evidence>